<organism evidence="2">
    <name type="scientific">anaerobic digester metagenome</name>
    <dbReference type="NCBI Taxonomy" id="1263854"/>
    <lineage>
        <taxon>unclassified sequences</taxon>
        <taxon>metagenomes</taxon>
        <taxon>ecological metagenomes</taxon>
    </lineage>
</organism>
<gene>
    <name evidence="2" type="ORF">SCFA_610009</name>
</gene>
<dbReference type="Gene3D" id="3.40.50.2000">
    <property type="entry name" value="Glycogen Phosphorylase B"/>
    <property type="match status" value="1"/>
</dbReference>
<proteinExistence type="predicted"/>
<dbReference type="EMBL" id="CAADRM010000127">
    <property type="protein sequence ID" value="VFU17090.1"/>
    <property type="molecule type" value="Genomic_DNA"/>
</dbReference>
<keyword evidence="1" id="KW-0808">Transferase</keyword>
<dbReference type="AlphaFoldDB" id="A0A485M354"/>
<evidence type="ECO:0000256" key="1">
    <source>
        <dbReference type="ARBA" id="ARBA00022679"/>
    </source>
</evidence>
<dbReference type="PANTHER" id="PTHR46401">
    <property type="entry name" value="GLYCOSYLTRANSFERASE WBBK-RELATED"/>
    <property type="match status" value="1"/>
</dbReference>
<dbReference type="PANTHER" id="PTHR46401:SF2">
    <property type="entry name" value="GLYCOSYLTRANSFERASE WBBK-RELATED"/>
    <property type="match status" value="1"/>
</dbReference>
<dbReference type="SUPFAM" id="SSF53756">
    <property type="entry name" value="UDP-Glycosyltransferase/glycogen phosphorylase"/>
    <property type="match status" value="1"/>
</dbReference>
<dbReference type="Pfam" id="PF13692">
    <property type="entry name" value="Glyco_trans_1_4"/>
    <property type="match status" value="1"/>
</dbReference>
<evidence type="ECO:0000313" key="2">
    <source>
        <dbReference type="EMBL" id="VFU17090.1"/>
    </source>
</evidence>
<evidence type="ECO:0008006" key="3">
    <source>
        <dbReference type="Google" id="ProtNLM"/>
    </source>
</evidence>
<protein>
    <recommendedName>
        <fullName evidence="3">Glycosyl transferases group 1</fullName>
    </recommendedName>
</protein>
<name>A0A485M354_9ZZZZ</name>
<sequence length="361" mass="40897">MLREMGHQVFFAHIQRELGDEAAMKQEWGVERFFRIPYYSESGIVMFLQKLKRTIIRPKPPNPRPMHIDSWYMNRSDRALRRILKGRHFNAVIVEYAFFSKALTIFDDTTLKVIDTHDVLTDRHSLFIEKGFRPGWFSTTREQEAAGLSRADVVIAIQKNEERFFQSICHKQVITVGHLTALKKLDPYASKGRSVLYVGSDNEINIKSFLYFMNNILPIVKTRAPDVRVVLAGKICHHLSRNSGAVLLGEVENLEDVYAGARIVINPAIMGTGLCIKSIEALGYGKPLVATPEGARGLENGQGSAFLLGKTPQEFADHVLTLLRDESACRTISKNAYEFAQAWNKGQLLQLHDVLDKRCHS</sequence>
<reference evidence="2" key="1">
    <citation type="submission" date="2019-03" db="EMBL/GenBank/DDBJ databases">
        <authorList>
            <person name="Hao L."/>
        </authorList>
    </citation>
    <scope>NUCLEOTIDE SEQUENCE</scope>
</reference>
<accession>A0A485M354</accession>
<dbReference type="GO" id="GO:0009103">
    <property type="term" value="P:lipopolysaccharide biosynthetic process"/>
    <property type="evidence" value="ECO:0007669"/>
    <property type="project" value="TreeGrafter"/>
</dbReference>
<dbReference type="GO" id="GO:0016757">
    <property type="term" value="F:glycosyltransferase activity"/>
    <property type="evidence" value="ECO:0007669"/>
    <property type="project" value="TreeGrafter"/>
</dbReference>